<name>A0A1I0AQH4_9FIRM</name>
<evidence type="ECO:0000313" key="3">
    <source>
        <dbReference type="Proteomes" id="UP000243819"/>
    </source>
</evidence>
<feature type="transmembrane region" description="Helical" evidence="1">
    <location>
        <begin position="184"/>
        <end position="202"/>
    </location>
</feature>
<proteinExistence type="predicted"/>
<dbReference type="STRING" id="1120990.SAMN03080614_102526"/>
<gene>
    <name evidence="2" type="ORF">SAMN03080614_102526</name>
</gene>
<keyword evidence="1" id="KW-0812">Transmembrane</keyword>
<reference evidence="3" key="1">
    <citation type="submission" date="2016-10" db="EMBL/GenBank/DDBJ databases">
        <authorList>
            <person name="Varghese N."/>
            <person name="Submissions S."/>
        </authorList>
    </citation>
    <scope>NUCLEOTIDE SEQUENCE [LARGE SCALE GENOMIC DNA]</scope>
    <source>
        <strain evidence="3">DSM 13577</strain>
    </source>
</reference>
<feature type="transmembrane region" description="Helical" evidence="1">
    <location>
        <begin position="447"/>
        <end position="467"/>
    </location>
</feature>
<dbReference type="GO" id="GO:0140359">
    <property type="term" value="F:ABC-type transporter activity"/>
    <property type="evidence" value="ECO:0007669"/>
    <property type="project" value="InterPro"/>
</dbReference>
<feature type="transmembrane region" description="Helical" evidence="1">
    <location>
        <begin position="670"/>
        <end position="692"/>
    </location>
</feature>
<feature type="transmembrane region" description="Helical" evidence="1">
    <location>
        <begin position="223"/>
        <end position="240"/>
    </location>
</feature>
<feature type="transmembrane region" description="Helical" evidence="1">
    <location>
        <begin position="838"/>
        <end position="856"/>
    </location>
</feature>
<dbReference type="AlphaFoldDB" id="A0A1I0AQH4"/>
<dbReference type="Pfam" id="PF12679">
    <property type="entry name" value="ABC2_membrane_2"/>
    <property type="match status" value="1"/>
</dbReference>
<dbReference type="EMBL" id="FOIF01000025">
    <property type="protein sequence ID" value="SES96647.1"/>
    <property type="molecule type" value="Genomic_DNA"/>
</dbReference>
<organism evidence="2 3">
    <name type="scientific">Anaerobranca gottschalkii DSM 13577</name>
    <dbReference type="NCBI Taxonomy" id="1120990"/>
    <lineage>
        <taxon>Bacteria</taxon>
        <taxon>Bacillati</taxon>
        <taxon>Bacillota</taxon>
        <taxon>Clostridia</taxon>
        <taxon>Eubacteriales</taxon>
        <taxon>Proteinivoracaceae</taxon>
        <taxon>Anaerobranca</taxon>
    </lineage>
</organism>
<keyword evidence="1" id="KW-1133">Transmembrane helix</keyword>
<feature type="transmembrane region" description="Helical" evidence="1">
    <location>
        <begin position="376"/>
        <end position="398"/>
    </location>
</feature>
<evidence type="ECO:0000313" key="2">
    <source>
        <dbReference type="EMBL" id="SES96647.1"/>
    </source>
</evidence>
<feature type="transmembrane region" description="Helical" evidence="1">
    <location>
        <begin position="17"/>
        <end position="37"/>
    </location>
</feature>
<sequence>MPNLLFELKKVLKNKKILVIILVSLMISSLNFCWNYINMNWYGVDLFNRIFEISLEISESRNTYQKLMTDAGLTPHEIRRHMVLFTEMENSIRKFEQYRDNRHKFRYEIPKQMLAFYEAYEKYSEDRQINANGRQFFHLYRGDIERLNLEKAFFQELVDKGLPYEDPNFSLSGANLLKNLIDTIFGNILIILLIFILVDIFSGEKTSGGEKLRLIQPVKRKNILVAKIITSFILVLLLLFSTMIFTYLFALLFGDGFGSMAYPLQKYYSLEKVGVSIGEYLSLGILYYILYILFIISCIALLTTIFKETSIVAVCTIFITILGAMTVPREWKDYSLLLQGLPIIGEIPEVKPINYMNPFTYQQFERLILGLDKSPLILLGIMVFYSIALLFLTCHLSKVTLIQNFSLTFKIKDGEESLKKIEKQKNYPLPYFRFELLKIFKRKTTTIPYFLVFIFVLGYGLMMVNSYEKLIDNERVFYNSQALQYAAFIEETERRLEDNNLEREIVEGLLRSKEKYIREYNNNIRAANAFLNRDIDEMVEMQKYFLITHSDIMRGGYPLQARAVFLEKLDEIKERKVQPILSNGLLFWVATNSPFANEISLTNKLEFDIVQPSITYIINSLFKNKISILLLVVFAISFFWGFSDETHDTNTMFLLNIQPINKKRIYFGKIFAQIIAFLVMIGIILGGLFITLKIAGSPVEGNFPAVQYINQIDENYEGITLNRRLLIENRGRKISARDANKLMGITFRNMSEQNWELVVLFALTGLVIIAFATLLSLKIKNKFLVSLVTILVFAMGFFLSRYILRRYSILLPFIWLDQPLVATGIASMIFNLNFLNSFLGIFVLTVWFTLFVYWGYREFNKQWGRG</sequence>
<keyword evidence="3" id="KW-1185">Reference proteome</keyword>
<dbReference type="GO" id="GO:0005886">
    <property type="term" value="C:plasma membrane"/>
    <property type="evidence" value="ECO:0007669"/>
    <property type="project" value="UniProtKB-SubCell"/>
</dbReference>
<dbReference type="PANTHER" id="PTHR37305:SF1">
    <property type="entry name" value="MEMBRANE PROTEIN"/>
    <property type="match status" value="1"/>
</dbReference>
<feature type="transmembrane region" description="Helical" evidence="1">
    <location>
        <begin position="311"/>
        <end position="328"/>
    </location>
</feature>
<feature type="transmembrane region" description="Helical" evidence="1">
    <location>
        <begin position="757"/>
        <end position="777"/>
    </location>
</feature>
<dbReference type="RefSeq" id="WP_177159736.1">
    <property type="nucleotide sequence ID" value="NZ_FOIF01000025.1"/>
</dbReference>
<keyword evidence="1" id="KW-0472">Membrane</keyword>
<protein>
    <submittedName>
        <fullName evidence="2">ABC-type transport system involved in multi-copper enzyme maturation, permease component</fullName>
    </submittedName>
</protein>
<feature type="transmembrane region" description="Helical" evidence="1">
    <location>
        <begin position="285"/>
        <end position="305"/>
    </location>
</feature>
<dbReference type="PANTHER" id="PTHR37305">
    <property type="entry name" value="INTEGRAL MEMBRANE PROTEIN-RELATED"/>
    <property type="match status" value="1"/>
</dbReference>
<dbReference type="Proteomes" id="UP000243819">
    <property type="component" value="Unassembled WGS sequence"/>
</dbReference>
<feature type="transmembrane region" description="Helical" evidence="1">
    <location>
        <begin position="626"/>
        <end position="643"/>
    </location>
</feature>
<accession>A0A1I0AQH4</accession>
<feature type="transmembrane region" description="Helical" evidence="1">
    <location>
        <begin position="783"/>
        <end position="804"/>
    </location>
</feature>
<evidence type="ECO:0000256" key="1">
    <source>
        <dbReference type="SAM" id="Phobius"/>
    </source>
</evidence>